<dbReference type="AlphaFoldDB" id="A0AAV7RXC5"/>
<dbReference type="Proteomes" id="UP001066276">
    <property type="component" value="Chromosome 5"/>
</dbReference>
<proteinExistence type="predicted"/>
<name>A0AAV7RXC5_PLEWA</name>
<protein>
    <recommendedName>
        <fullName evidence="3">Secreted protein</fullName>
    </recommendedName>
</protein>
<comment type="caution">
    <text evidence="1">The sequence shown here is derived from an EMBL/GenBank/DDBJ whole genome shotgun (WGS) entry which is preliminary data.</text>
</comment>
<organism evidence="1 2">
    <name type="scientific">Pleurodeles waltl</name>
    <name type="common">Iberian ribbed newt</name>
    <dbReference type="NCBI Taxonomy" id="8319"/>
    <lineage>
        <taxon>Eukaryota</taxon>
        <taxon>Metazoa</taxon>
        <taxon>Chordata</taxon>
        <taxon>Craniata</taxon>
        <taxon>Vertebrata</taxon>
        <taxon>Euteleostomi</taxon>
        <taxon>Amphibia</taxon>
        <taxon>Batrachia</taxon>
        <taxon>Caudata</taxon>
        <taxon>Salamandroidea</taxon>
        <taxon>Salamandridae</taxon>
        <taxon>Pleurodelinae</taxon>
        <taxon>Pleurodeles</taxon>
    </lineage>
</organism>
<accession>A0AAV7RXC5</accession>
<dbReference type="EMBL" id="JANPWB010000009">
    <property type="protein sequence ID" value="KAJ1155608.1"/>
    <property type="molecule type" value="Genomic_DNA"/>
</dbReference>
<evidence type="ECO:0000313" key="2">
    <source>
        <dbReference type="Proteomes" id="UP001066276"/>
    </source>
</evidence>
<evidence type="ECO:0000313" key="1">
    <source>
        <dbReference type="EMBL" id="KAJ1155608.1"/>
    </source>
</evidence>
<reference evidence="1" key="1">
    <citation type="journal article" date="2022" name="bioRxiv">
        <title>Sequencing and chromosome-scale assembly of the giantPleurodeles waltlgenome.</title>
        <authorList>
            <person name="Brown T."/>
            <person name="Elewa A."/>
            <person name="Iarovenko S."/>
            <person name="Subramanian E."/>
            <person name="Araus A.J."/>
            <person name="Petzold A."/>
            <person name="Susuki M."/>
            <person name="Suzuki K.-i.T."/>
            <person name="Hayashi T."/>
            <person name="Toyoda A."/>
            <person name="Oliveira C."/>
            <person name="Osipova E."/>
            <person name="Leigh N.D."/>
            <person name="Simon A."/>
            <person name="Yun M.H."/>
        </authorList>
    </citation>
    <scope>NUCLEOTIDE SEQUENCE</scope>
    <source>
        <strain evidence="1">20211129_DDA</strain>
        <tissue evidence="1">Liver</tissue>
    </source>
</reference>
<keyword evidence="2" id="KW-1185">Reference proteome</keyword>
<evidence type="ECO:0008006" key="3">
    <source>
        <dbReference type="Google" id="ProtNLM"/>
    </source>
</evidence>
<sequence>MLLMTDVVAAAGHVAVQMVVQVAVLAAVSAREMLQVLAVVQVLVVVEGDTRPSPAALDGCLLGMMLLKVVVAAEVQGAGQMAVPAAVLSAVQVVGLSVLMVGTCPSPGDSEA</sequence>
<gene>
    <name evidence="1" type="ORF">NDU88_008337</name>
</gene>